<name>A0ABU6F4S0_9ACTN</name>
<reference evidence="2 3" key="1">
    <citation type="submission" date="2022-10" db="EMBL/GenBank/DDBJ databases">
        <authorList>
            <person name="Xie J."/>
            <person name="Shen N."/>
        </authorList>
    </citation>
    <scope>NUCLEOTIDE SEQUENCE [LARGE SCALE GENOMIC DNA]</scope>
    <source>
        <strain evidence="2 3">YIM65594</strain>
    </source>
</reference>
<organism evidence="2 3">
    <name type="scientific">Streptomyces endophyticus</name>
    <dbReference type="NCBI Taxonomy" id="714166"/>
    <lineage>
        <taxon>Bacteria</taxon>
        <taxon>Bacillati</taxon>
        <taxon>Actinomycetota</taxon>
        <taxon>Actinomycetes</taxon>
        <taxon>Kitasatosporales</taxon>
        <taxon>Streptomycetaceae</taxon>
        <taxon>Streptomyces</taxon>
    </lineage>
</organism>
<feature type="compositionally biased region" description="Low complexity" evidence="1">
    <location>
        <begin position="337"/>
        <end position="351"/>
    </location>
</feature>
<sequence>MNQPSPQLPPRPPPQRTSAAPSMAALARHPLALTQDQLLTRAQLVALGCADSTTSHRCRPGGPWRRVLPRVQVLHSGTPTPRQRMRAALLYAGERALLTGLAALALHNFRSAPRPERLRYVDVLVPYGGVGARGASAAFVRVHRTRRMPENFPVAGLGVAAIARAVADAVPGLTCERDVTAVLAEAVQRGFCTPEALLAELGASHRRYAPYVARAKDHLRAGVHSPLEADARALVLRHSLPEPLWNPNLHDPLTGTFLARPDAYWPAEGLALEVDSREYHLDPDSWRRTLSQRNRLARAGLPVLAITAEDLRWRGEGVAGEIRVALAATRRNPAPLLLVNPAPRSASSTSRPEGRGGRRPEGRAGSRPRGGSRR</sequence>
<proteinExistence type="predicted"/>
<dbReference type="EMBL" id="JAOZYC010000082">
    <property type="protein sequence ID" value="MEB8337906.1"/>
    <property type="molecule type" value="Genomic_DNA"/>
</dbReference>
<protein>
    <recommendedName>
        <fullName evidence="4">DUF559 domain-containing protein</fullName>
    </recommendedName>
</protein>
<dbReference type="RefSeq" id="WP_326015572.1">
    <property type="nucleotide sequence ID" value="NZ_JAOZYC010000082.1"/>
</dbReference>
<feature type="region of interest" description="Disordered" evidence="1">
    <location>
        <begin position="1"/>
        <end position="23"/>
    </location>
</feature>
<feature type="region of interest" description="Disordered" evidence="1">
    <location>
        <begin position="337"/>
        <end position="374"/>
    </location>
</feature>
<dbReference type="Proteomes" id="UP001354931">
    <property type="component" value="Unassembled WGS sequence"/>
</dbReference>
<gene>
    <name evidence="2" type="ORF">OKJ99_10345</name>
</gene>
<feature type="compositionally biased region" description="Basic and acidic residues" evidence="1">
    <location>
        <begin position="352"/>
        <end position="364"/>
    </location>
</feature>
<feature type="compositionally biased region" description="Pro residues" evidence="1">
    <location>
        <begin position="1"/>
        <end position="15"/>
    </location>
</feature>
<comment type="caution">
    <text evidence="2">The sequence shown here is derived from an EMBL/GenBank/DDBJ whole genome shotgun (WGS) entry which is preliminary data.</text>
</comment>
<evidence type="ECO:0008006" key="4">
    <source>
        <dbReference type="Google" id="ProtNLM"/>
    </source>
</evidence>
<evidence type="ECO:0000256" key="1">
    <source>
        <dbReference type="SAM" id="MobiDB-lite"/>
    </source>
</evidence>
<evidence type="ECO:0000313" key="2">
    <source>
        <dbReference type="EMBL" id="MEB8337906.1"/>
    </source>
</evidence>
<evidence type="ECO:0000313" key="3">
    <source>
        <dbReference type="Proteomes" id="UP001354931"/>
    </source>
</evidence>
<feature type="compositionally biased region" description="Low complexity" evidence="1">
    <location>
        <begin position="365"/>
        <end position="374"/>
    </location>
</feature>
<accession>A0ABU6F4S0</accession>
<keyword evidence="3" id="KW-1185">Reference proteome</keyword>